<protein>
    <submittedName>
        <fullName evidence="1">SMI1/KNR4 family protein</fullName>
    </submittedName>
</protein>
<proteinExistence type="predicted"/>
<evidence type="ECO:0000313" key="2">
    <source>
        <dbReference type="Proteomes" id="UP001169027"/>
    </source>
</evidence>
<reference evidence="1" key="1">
    <citation type="submission" date="2023-06" db="EMBL/GenBank/DDBJ databases">
        <authorList>
            <person name="Jiang Y."/>
            <person name="Liu Q."/>
        </authorList>
    </citation>
    <scope>NUCLEOTIDE SEQUENCE</scope>
    <source>
        <strain evidence="1">CGMCC 1.12090</strain>
    </source>
</reference>
<sequence>MDNDFFGDEELAQLRSHGIALFARRVIFDARPPMDETQVAALQAQCAGPLPPELLSLWRLTAGGRIDYDLHLHMNGNEESVVWSELFYNGGDGPHDLQGWIDHERQGAQEAAAASGEAWDGKLTLLPFGGFEDCDRVYAVVEPGPDYGHVLAWKQGLPAPWAHEMHEDGMTTVAHDLCAAFEALQLDEDPLAPAGDYFTGQALLEYLDQRHQEHGLSLELMDRLIAFYRRAMVDWRTPLAAGTLAQDAPLARVALRHAIATDDAELVGRLAAADVTLDGPLLGSAIATDLALSHGAHQAAQALVQAGAPVAHDALDYIDSAVSPELVGLLLERGAEPSATAIAECVACGAPAAARLIAEAYGRSHDDLAGSYAAARDGMLAELEAALVEVHAGRLTHYLGPAGLAKRVDHLQSFSL</sequence>
<dbReference type="Proteomes" id="UP001169027">
    <property type="component" value="Unassembled WGS sequence"/>
</dbReference>
<name>A0ABT8S081_9BURK</name>
<comment type="caution">
    <text evidence="1">The sequence shown here is derived from an EMBL/GenBank/DDBJ whole genome shotgun (WGS) entry which is preliminary data.</text>
</comment>
<organism evidence="1 2">
    <name type="scientific">Variovorax ginsengisoli</name>
    <dbReference type="NCBI Taxonomy" id="363844"/>
    <lineage>
        <taxon>Bacteria</taxon>
        <taxon>Pseudomonadati</taxon>
        <taxon>Pseudomonadota</taxon>
        <taxon>Betaproteobacteria</taxon>
        <taxon>Burkholderiales</taxon>
        <taxon>Comamonadaceae</taxon>
        <taxon>Variovorax</taxon>
    </lineage>
</organism>
<keyword evidence="2" id="KW-1185">Reference proteome</keyword>
<gene>
    <name evidence="1" type="ORF">Q2T77_05270</name>
</gene>
<evidence type="ECO:0000313" key="1">
    <source>
        <dbReference type="EMBL" id="MDO1531692.1"/>
    </source>
</evidence>
<accession>A0ABT8S081</accession>
<dbReference type="EMBL" id="JAUKVY010000003">
    <property type="protein sequence ID" value="MDO1531692.1"/>
    <property type="molecule type" value="Genomic_DNA"/>
</dbReference>
<dbReference type="RefSeq" id="WP_301805064.1">
    <property type="nucleotide sequence ID" value="NZ_JAUJZH010000003.1"/>
</dbReference>